<proteinExistence type="predicted"/>
<name>A0A0F8WJ70_9ZZZZ</name>
<comment type="caution">
    <text evidence="1">The sequence shown here is derived from an EMBL/GenBank/DDBJ whole genome shotgun (WGS) entry which is preliminary data.</text>
</comment>
<dbReference type="EMBL" id="LAZR01069155">
    <property type="protein sequence ID" value="KKK48260.1"/>
    <property type="molecule type" value="Genomic_DNA"/>
</dbReference>
<protein>
    <submittedName>
        <fullName evidence="1">Uncharacterized protein</fullName>
    </submittedName>
</protein>
<sequence length="88" mass="9818">MNRYALIGVYANGEVVVVKIGRRSGPDSFIRDEIEHSASYQSSPYRTLLLISIGNAEDVSGARLLLDFQEVDIHPPPTYTLSPAEKRR</sequence>
<gene>
    <name evidence="1" type="ORF">LCGC14_3146920</name>
</gene>
<accession>A0A0F8WJ70</accession>
<reference evidence="1" key="1">
    <citation type="journal article" date="2015" name="Nature">
        <title>Complex archaea that bridge the gap between prokaryotes and eukaryotes.</title>
        <authorList>
            <person name="Spang A."/>
            <person name="Saw J.H."/>
            <person name="Jorgensen S.L."/>
            <person name="Zaremba-Niedzwiedzka K."/>
            <person name="Martijn J."/>
            <person name="Lind A.E."/>
            <person name="van Eijk R."/>
            <person name="Schleper C."/>
            <person name="Guy L."/>
            <person name="Ettema T.J."/>
        </authorList>
    </citation>
    <scope>NUCLEOTIDE SEQUENCE</scope>
</reference>
<organism evidence="1">
    <name type="scientific">marine sediment metagenome</name>
    <dbReference type="NCBI Taxonomy" id="412755"/>
    <lineage>
        <taxon>unclassified sequences</taxon>
        <taxon>metagenomes</taxon>
        <taxon>ecological metagenomes</taxon>
    </lineage>
</organism>
<dbReference type="AlphaFoldDB" id="A0A0F8WJ70"/>
<evidence type="ECO:0000313" key="1">
    <source>
        <dbReference type="EMBL" id="KKK48260.1"/>
    </source>
</evidence>